<dbReference type="GO" id="GO:0005737">
    <property type="term" value="C:cytoplasm"/>
    <property type="evidence" value="ECO:0007669"/>
    <property type="project" value="UniProtKB-SubCell"/>
</dbReference>
<evidence type="ECO:0000256" key="3">
    <source>
        <dbReference type="ARBA" id="ARBA00018920"/>
    </source>
</evidence>
<keyword evidence="5 8" id="KW-0175">Coiled coil</keyword>
<reference evidence="9" key="1">
    <citation type="submission" date="2021-01" db="EMBL/GenBank/DDBJ databases">
        <authorList>
            <person name="Corre E."/>
            <person name="Pelletier E."/>
            <person name="Niang G."/>
            <person name="Scheremetjew M."/>
            <person name="Finn R."/>
            <person name="Kale V."/>
            <person name="Holt S."/>
            <person name="Cochrane G."/>
            <person name="Meng A."/>
            <person name="Brown T."/>
            <person name="Cohen L."/>
        </authorList>
    </citation>
    <scope>NUCLEOTIDE SEQUENCE</scope>
    <source>
        <strain evidence="9">CCMP1374</strain>
    </source>
</reference>
<dbReference type="PANTHER" id="PTHR21635">
    <property type="entry name" value="LEUCINE ZIPPER TRANSCRIPTION FACTOR LIKE"/>
    <property type="match status" value="1"/>
</dbReference>
<feature type="coiled-coil region" evidence="8">
    <location>
        <begin position="160"/>
        <end position="190"/>
    </location>
</feature>
<dbReference type="PANTHER" id="PTHR21635:SF0">
    <property type="entry name" value="LEUCINE ZIPPER TRANSCRIPTION FACTOR-LIKE PROTEIN 1"/>
    <property type="match status" value="1"/>
</dbReference>
<comment type="subunit">
    <text evidence="7">Self-associates. Interacts with BBS9; the interaction mediates the association of LZTL1 with the BBsome complex and regulates BBSome ciliary trafficking.</text>
</comment>
<accession>A0A7S0HMQ1</accession>
<dbReference type="InterPro" id="IPR026157">
    <property type="entry name" value="LZTFL1"/>
</dbReference>
<dbReference type="Pfam" id="PF15294">
    <property type="entry name" value="Leu_zip"/>
    <property type="match status" value="1"/>
</dbReference>
<keyword evidence="4" id="KW-0963">Cytoplasm</keyword>
<dbReference type="EMBL" id="HBEP01024042">
    <property type="protein sequence ID" value="CAD8495747.1"/>
    <property type="molecule type" value="Transcribed_RNA"/>
</dbReference>
<gene>
    <name evidence="9" type="ORF">PANT1444_LOCUS13618</name>
</gene>
<organism evidence="9">
    <name type="scientific">Phaeocystis antarctica</name>
    <dbReference type="NCBI Taxonomy" id="33657"/>
    <lineage>
        <taxon>Eukaryota</taxon>
        <taxon>Haptista</taxon>
        <taxon>Haptophyta</taxon>
        <taxon>Prymnesiophyceae</taxon>
        <taxon>Phaeocystales</taxon>
        <taxon>Phaeocystaceae</taxon>
        <taxon>Phaeocystis</taxon>
    </lineage>
</organism>
<evidence type="ECO:0000256" key="7">
    <source>
        <dbReference type="ARBA" id="ARBA00026004"/>
    </source>
</evidence>
<evidence type="ECO:0000256" key="5">
    <source>
        <dbReference type="ARBA" id="ARBA00023054"/>
    </source>
</evidence>
<dbReference type="GO" id="GO:1903565">
    <property type="term" value="P:negative regulation of protein localization to cilium"/>
    <property type="evidence" value="ECO:0007669"/>
    <property type="project" value="TreeGrafter"/>
</dbReference>
<proteinExistence type="inferred from homology"/>
<evidence type="ECO:0000256" key="4">
    <source>
        <dbReference type="ARBA" id="ARBA00022490"/>
    </source>
</evidence>
<comment type="subcellular location">
    <subcellularLocation>
        <location evidence="1">Cytoplasm</location>
    </subcellularLocation>
</comment>
<comment type="function">
    <text evidence="6">Regulates ciliary localization of the BBSome complex. Together with the BBSome complex, controls SMO ciliary trafficking and contributes to the sonic hedgehog (SHH) pathway regulation. May play a role in neurite outgrowth. May have tumor suppressor function.</text>
</comment>
<name>A0A7S0HMQ1_9EUKA</name>
<evidence type="ECO:0000256" key="1">
    <source>
        <dbReference type="ARBA" id="ARBA00004496"/>
    </source>
</evidence>
<feature type="coiled-coil region" evidence="8">
    <location>
        <begin position="242"/>
        <end position="276"/>
    </location>
</feature>
<evidence type="ECO:0000256" key="6">
    <source>
        <dbReference type="ARBA" id="ARBA00024898"/>
    </source>
</evidence>
<sequence>MSEHLLDAGHAEQLVDYLRFLRRKREQCVSEVAAEFKELLQSRLFEDQYTREDVEALINGLLAVVRTTVKKDLQFTAASSVLLMKQVLEQAEKAGITLNADLSATEDLNLMAGVQAWEQSVQGSGVAPQLKLRAGVPKLQGLFAKALPTLGATVSDPKVIEELQAQKQANEELTDRFQKLQVKCTQILREKTDVTAQLDAARSAPESSEDPAMLKATIMALEADLAAERAAAAQAPQQGSGVEALMGELRDAQSRIQELSMQVEDAQAELSAKLEKTKQFLSMRTLLTKKNVVVRQLREQLKENGIAPAGDD</sequence>
<comment type="similarity">
    <text evidence="2">Belongs to the LZTFL1 family.</text>
</comment>
<evidence type="ECO:0000256" key="2">
    <source>
        <dbReference type="ARBA" id="ARBA00008868"/>
    </source>
</evidence>
<evidence type="ECO:0000313" key="9">
    <source>
        <dbReference type="EMBL" id="CAD8495747.1"/>
    </source>
</evidence>
<dbReference type="AlphaFoldDB" id="A0A7S0HMQ1"/>
<protein>
    <recommendedName>
        <fullName evidence="3">Leucine zipper transcription factor-like protein 1</fullName>
    </recommendedName>
</protein>
<evidence type="ECO:0000256" key="8">
    <source>
        <dbReference type="SAM" id="Coils"/>
    </source>
</evidence>